<proteinExistence type="predicted"/>
<accession>A0A2S5KLS7</accession>
<gene>
    <name evidence="1" type="ORF">C4K68_19525</name>
</gene>
<evidence type="ECO:0000313" key="2">
    <source>
        <dbReference type="Proteomes" id="UP000238196"/>
    </source>
</evidence>
<evidence type="ECO:0000313" key="1">
    <source>
        <dbReference type="EMBL" id="PPC75595.1"/>
    </source>
</evidence>
<sequence length="327" mass="36888">MLQLTPRFLQLGRITTLWELGMLEMASKHIVQQPCGDASFSLHCSPQVHGYSSAQRLLSLAEELAAHLAQIQREGDAPVLLYLPYHPLHPHASSRERQQAYLRYLGLNWLSYQPQVFAYPFGRMAWWASWPQLRTLLEQHERVLLVALDSPAPTVAEQRQSPASLYCEGALIVEVQKARRGLQSHWHSLNALGYQPATQECSSAIGDVHDSVASTIRQTGGQQIEMFMPPRLPASVPQSVRHAWNIGYHTLLPLLTEHSRYADPLSQLGECGTLAPLAVLLYLVSQWQNAPARSQQPLAVQLDMTQRMETERLRWCAAAVWGWHDDV</sequence>
<protein>
    <submittedName>
        <fullName evidence="1">Uncharacterized protein</fullName>
    </submittedName>
</protein>
<dbReference type="Proteomes" id="UP000238196">
    <property type="component" value="Unassembled WGS sequence"/>
</dbReference>
<reference evidence="1 2" key="1">
    <citation type="submission" date="2018-02" db="EMBL/GenBank/DDBJ databases">
        <title>novel marine gammaproteobacteria from coastal saline agro ecosystem.</title>
        <authorList>
            <person name="Krishnan R."/>
            <person name="Ramesh Kumar N."/>
        </authorList>
    </citation>
    <scope>NUCLEOTIDE SEQUENCE [LARGE SCALE GENOMIC DNA]</scope>
    <source>
        <strain evidence="1 2">228</strain>
    </source>
</reference>
<comment type="caution">
    <text evidence="1">The sequence shown here is derived from an EMBL/GenBank/DDBJ whole genome shotgun (WGS) entry which is preliminary data.</text>
</comment>
<organism evidence="1 2">
    <name type="scientific">Proteobacteria bacterium 228</name>
    <dbReference type="NCBI Taxonomy" id="2083153"/>
    <lineage>
        <taxon>Bacteria</taxon>
        <taxon>Pseudomonadati</taxon>
        <taxon>Pseudomonadota</taxon>
    </lineage>
</organism>
<name>A0A2S5KLS7_9PROT</name>
<dbReference type="AlphaFoldDB" id="A0A2S5KLS7"/>
<dbReference type="EMBL" id="PRLP01000082">
    <property type="protein sequence ID" value="PPC75595.1"/>
    <property type="molecule type" value="Genomic_DNA"/>
</dbReference>